<reference evidence="1 2" key="1">
    <citation type="submission" date="2020-07" db="EMBL/GenBank/DDBJ databases">
        <title>Comparative genomics of pyrophilous fungi reveals a link between fire events and developmental genes.</title>
        <authorList>
            <consortium name="DOE Joint Genome Institute"/>
            <person name="Steindorff A.S."/>
            <person name="Carver A."/>
            <person name="Calhoun S."/>
            <person name="Stillman K."/>
            <person name="Liu H."/>
            <person name="Lipzen A."/>
            <person name="Pangilinan J."/>
            <person name="Labutti K."/>
            <person name="Bruns T.D."/>
            <person name="Grigoriev I.V."/>
        </authorList>
    </citation>
    <scope>NUCLEOTIDE SEQUENCE [LARGE SCALE GENOMIC DNA]</scope>
    <source>
        <strain evidence="1 2">CBS 144469</strain>
    </source>
</reference>
<name>A0A8H6I739_9AGAR</name>
<comment type="caution">
    <text evidence="1">The sequence shown here is derived from an EMBL/GenBank/DDBJ whole genome shotgun (WGS) entry which is preliminary data.</text>
</comment>
<gene>
    <name evidence="1" type="ORF">DFP72DRAFT_844816</name>
</gene>
<protein>
    <submittedName>
        <fullName evidence="1">Uncharacterized protein</fullName>
    </submittedName>
</protein>
<organism evidence="1 2">
    <name type="scientific">Ephemerocybe angulata</name>
    <dbReference type="NCBI Taxonomy" id="980116"/>
    <lineage>
        <taxon>Eukaryota</taxon>
        <taxon>Fungi</taxon>
        <taxon>Dikarya</taxon>
        <taxon>Basidiomycota</taxon>
        <taxon>Agaricomycotina</taxon>
        <taxon>Agaricomycetes</taxon>
        <taxon>Agaricomycetidae</taxon>
        <taxon>Agaricales</taxon>
        <taxon>Agaricineae</taxon>
        <taxon>Psathyrellaceae</taxon>
        <taxon>Ephemerocybe</taxon>
    </lineage>
</organism>
<dbReference type="Proteomes" id="UP000521943">
    <property type="component" value="Unassembled WGS sequence"/>
</dbReference>
<proteinExistence type="predicted"/>
<accession>A0A8H6I739</accession>
<keyword evidence="2" id="KW-1185">Reference proteome</keyword>
<dbReference type="EMBL" id="JACGCI010000017">
    <property type="protein sequence ID" value="KAF6759057.1"/>
    <property type="molecule type" value="Genomic_DNA"/>
</dbReference>
<dbReference type="AlphaFoldDB" id="A0A8H6I739"/>
<sequence>MLCICALVTTILAISEHRLRNAVYFSCLPLRPVLRDYLQSMRIRPTRHYISRFNHLDSLSSDYALAGRESQPVPLINCRVGPSSTPKNKRAEGSIDIPSSYDWPSRSFSTKIDAEGIGYDPVSLEAASPISAILDGLSAHQALQAHNATQNTTDGTNLRCFG</sequence>
<evidence type="ECO:0000313" key="2">
    <source>
        <dbReference type="Proteomes" id="UP000521943"/>
    </source>
</evidence>
<evidence type="ECO:0000313" key="1">
    <source>
        <dbReference type="EMBL" id="KAF6759057.1"/>
    </source>
</evidence>